<dbReference type="PROSITE" id="PS50888">
    <property type="entry name" value="BHLH"/>
    <property type="match status" value="1"/>
</dbReference>
<evidence type="ECO:0000256" key="5">
    <source>
        <dbReference type="ARBA" id="ARBA00023015"/>
    </source>
</evidence>
<dbReference type="Ensembl" id="ENSEBUT00000010022.1">
    <property type="protein sequence ID" value="ENSEBUP00000009497.1"/>
    <property type="gene ID" value="ENSEBUG00000006106.1"/>
</dbReference>
<dbReference type="InterPro" id="IPR036638">
    <property type="entry name" value="HLH_DNA-bd_sf"/>
</dbReference>
<dbReference type="Pfam" id="PF00010">
    <property type="entry name" value="HLH"/>
    <property type="match status" value="1"/>
</dbReference>
<dbReference type="InterPro" id="IPR011598">
    <property type="entry name" value="bHLH_dom"/>
</dbReference>
<dbReference type="PANTHER" id="PTHR15402:SF2">
    <property type="entry name" value="TRANSCRIPTION FACTOR LIKE 5"/>
    <property type="match status" value="1"/>
</dbReference>
<evidence type="ECO:0000313" key="11">
    <source>
        <dbReference type="Proteomes" id="UP000694388"/>
    </source>
</evidence>
<organism evidence="10 11">
    <name type="scientific">Eptatretus burgeri</name>
    <name type="common">Inshore hagfish</name>
    <dbReference type="NCBI Taxonomy" id="7764"/>
    <lineage>
        <taxon>Eukaryota</taxon>
        <taxon>Metazoa</taxon>
        <taxon>Chordata</taxon>
        <taxon>Craniata</taxon>
        <taxon>Vertebrata</taxon>
        <taxon>Cyclostomata</taxon>
        <taxon>Myxini</taxon>
        <taxon>Myxiniformes</taxon>
        <taxon>Myxinidae</taxon>
        <taxon>Eptatretinae</taxon>
        <taxon>Eptatretus</taxon>
    </lineage>
</organism>
<keyword evidence="4" id="KW-0744">Spermatogenesis</keyword>
<keyword evidence="6" id="KW-0238">DNA-binding</keyword>
<dbReference type="Gene3D" id="4.10.280.10">
    <property type="entry name" value="Helix-loop-helix DNA-binding domain"/>
    <property type="match status" value="1"/>
</dbReference>
<evidence type="ECO:0000256" key="8">
    <source>
        <dbReference type="ARBA" id="ARBA00023242"/>
    </source>
</evidence>
<evidence type="ECO:0000256" key="7">
    <source>
        <dbReference type="ARBA" id="ARBA00023163"/>
    </source>
</evidence>
<reference evidence="10" key="2">
    <citation type="submission" date="2025-09" db="UniProtKB">
        <authorList>
            <consortium name="Ensembl"/>
        </authorList>
    </citation>
    <scope>IDENTIFICATION</scope>
</reference>
<evidence type="ECO:0000313" key="10">
    <source>
        <dbReference type="Ensembl" id="ENSEBUP00000009497.1"/>
    </source>
</evidence>
<dbReference type="AlphaFoldDB" id="A0A8C4WRY7"/>
<keyword evidence="2" id="KW-0217">Developmental protein</keyword>
<dbReference type="GO" id="GO:0007283">
    <property type="term" value="P:spermatogenesis"/>
    <property type="evidence" value="ECO:0007669"/>
    <property type="project" value="UniProtKB-KW"/>
</dbReference>
<proteinExistence type="predicted"/>
<accession>A0A8C4WRY7</accession>
<evidence type="ECO:0000256" key="3">
    <source>
        <dbReference type="ARBA" id="ARBA00022782"/>
    </source>
</evidence>
<keyword evidence="7" id="KW-0804">Transcription</keyword>
<keyword evidence="11" id="KW-1185">Reference proteome</keyword>
<feature type="domain" description="BHLH" evidence="9">
    <location>
        <begin position="33"/>
        <end position="83"/>
    </location>
</feature>
<dbReference type="GO" id="GO:0030154">
    <property type="term" value="P:cell differentiation"/>
    <property type="evidence" value="ECO:0007669"/>
    <property type="project" value="UniProtKB-KW"/>
</dbReference>
<protein>
    <recommendedName>
        <fullName evidence="9">BHLH domain-containing protein</fullName>
    </recommendedName>
</protein>
<keyword evidence="8" id="KW-0539">Nucleus</keyword>
<dbReference type="InterPro" id="IPR039583">
    <property type="entry name" value="TCFL5/SOLH1/2"/>
</dbReference>
<comment type="subcellular location">
    <subcellularLocation>
        <location evidence="1">Nucleus</location>
    </subcellularLocation>
</comment>
<name>A0A8C4WRY7_EPTBU</name>
<dbReference type="PANTHER" id="PTHR15402">
    <property type="entry name" value="TRANSCRIPTION FACTOR-LIKE 5 PROTEIN"/>
    <property type="match status" value="1"/>
</dbReference>
<dbReference type="GO" id="GO:0046983">
    <property type="term" value="F:protein dimerization activity"/>
    <property type="evidence" value="ECO:0007669"/>
    <property type="project" value="InterPro"/>
</dbReference>
<sequence>MTSFLFFDIFRSSWRISKSYSRCCSCGLFRSSWRSSKSYSRSCFYRKRIRSCCDELNYLVPFCTPETDKATTLQQTTGFLMYIQEKYGEDIKKGFECVFRNKTAEQSGIMLKKAWEMKLKNPAT</sequence>
<evidence type="ECO:0000259" key="9">
    <source>
        <dbReference type="PROSITE" id="PS50888"/>
    </source>
</evidence>
<reference evidence="10" key="1">
    <citation type="submission" date="2025-08" db="UniProtKB">
        <authorList>
            <consortium name="Ensembl"/>
        </authorList>
    </citation>
    <scope>IDENTIFICATION</scope>
</reference>
<evidence type="ECO:0000256" key="4">
    <source>
        <dbReference type="ARBA" id="ARBA00022871"/>
    </source>
</evidence>
<dbReference type="Proteomes" id="UP000694388">
    <property type="component" value="Unplaced"/>
</dbReference>
<evidence type="ECO:0000256" key="1">
    <source>
        <dbReference type="ARBA" id="ARBA00004123"/>
    </source>
</evidence>
<dbReference type="GO" id="GO:0005634">
    <property type="term" value="C:nucleus"/>
    <property type="evidence" value="ECO:0007669"/>
    <property type="project" value="UniProtKB-SubCell"/>
</dbReference>
<dbReference type="GeneTree" id="ENSGT00940000174854"/>
<dbReference type="GO" id="GO:0000981">
    <property type="term" value="F:DNA-binding transcription factor activity, RNA polymerase II-specific"/>
    <property type="evidence" value="ECO:0007669"/>
    <property type="project" value="TreeGrafter"/>
</dbReference>
<dbReference type="GO" id="GO:0000978">
    <property type="term" value="F:RNA polymerase II cis-regulatory region sequence-specific DNA binding"/>
    <property type="evidence" value="ECO:0007669"/>
    <property type="project" value="TreeGrafter"/>
</dbReference>
<evidence type="ECO:0000256" key="6">
    <source>
        <dbReference type="ARBA" id="ARBA00023125"/>
    </source>
</evidence>
<keyword evidence="5" id="KW-0805">Transcription regulation</keyword>
<keyword evidence="3" id="KW-0221">Differentiation</keyword>
<dbReference type="SUPFAM" id="SSF47459">
    <property type="entry name" value="HLH, helix-loop-helix DNA-binding domain"/>
    <property type="match status" value="1"/>
</dbReference>
<evidence type="ECO:0000256" key="2">
    <source>
        <dbReference type="ARBA" id="ARBA00022473"/>
    </source>
</evidence>